<dbReference type="InterPro" id="IPR036291">
    <property type="entry name" value="NAD(P)-bd_dom_sf"/>
</dbReference>
<evidence type="ECO:0000256" key="3">
    <source>
        <dbReference type="RuleBase" id="RU000363"/>
    </source>
</evidence>
<dbReference type="InterPro" id="IPR002347">
    <property type="entry name" value="SDR_fam"/>
</dbReference>
<organism evidence="5 6">
    <name type="scientific">Luteibacter sahnii</name>
    <dbReference type="NCBI Taxonomy" id="3021977"/>
    <lineage>
        <taxon>Bacteria</taxon>
        <taxon>Pseudomonadati</taxon>
        <taxon>Pseudomonadota</taxon>
        <taxon>Gammaproteobacteria</taxon>
        <taxon>Lysobacterales</taxon>
        <taxon>Rhodanobacteraceae</taxon>
        <taxon>Luteibacter</taxon>
    </lineage>
</organism>
<name>A0ABT6B8F2_9GAMM</name>
<dbReference type="EMBL" id="JARJJS010000001">
    <property type="protein sequence ID" value="MDF4024364.1"/>
    <property type="molecule type" value="Genomic_DNA"/>
</dbReference>
<gene>
    <name evidence="5" type="ORF">P3W24_05225</name>
</gene>
<feature type="compositionally biased region" description="Basic and acidic residues" evidence="4">
    <location>
        <begin position="254"/>
        <end position="275"/>
    </location>
</feature>
<accession>A0ABT6B8F2</accession>
<dbReference type="Proteomes" id="UP001528850">
    <property type="component" value="Unassembled WGS sequence"/>
</dbReference>
<evidence type="ECO:0000256" key="2">
    <source>
        <dbReference type="ARBA" id="ARBA00023002"/>
    </source>
</evidence>
<sequence length="275" mass="29764">MTVETVLVTGASSGIGLHLAHRFAAEGHPLFLVAPEETELDEVAWTIQQRHAVEVTPIAADLEDRDSFEAISHALSGRTVDILVNNAGHGFRGNYADVPLATHLSMLRLNVEAVLRMTSLILPAMVARGSGRLLNTASIAGFEPGPTMSVYHASKAFVLSWSEAIATELEGSGVTVTALCPGPTDTDFFPKGDIGESVAFQKGHLMDPEEVADEGYRALMKGERIVVPGAVNKALVFSRRFMSEHAQSKLNQKMYEDVDTHRRDRGDKESTPGTR</sequence>
<reference evidence="5 6" key="1">
    <citation type="journal article" date="2024" name="Curr. Microbiol.">
        <title>Luteibacter sahnii sp. nov., A Novel Yellow-Colored Xanthomonadin Pigment Producing Probiotic Bacterium from Healthy Rice Seed Microbiome.</title>
        <authorList>
            <person name="Jaiswal G."/>
            <person name="Rana R."/>
            <person name="Nayak P.K."/>
            <person name="Chouhan R."/>
            <person name="Gandhi S.G."/>
            <person name="Patel H.K."/>
            <person name="Patil P.B."/>
        </authorList>
    </citation>
    <scope>NUCLEOTIDE SEQUENCE [LARGE SCALE GENOMIC DNA]</scope>
    <source>
        <strain evidence="5 6">PPL201</strain>
    </source>
</reference>
<dbReference type="Pfam" id="PF00106">
    <property type="entry name" value="adh_short"/>
    <property type="match status" value="1"/>
</dbReference>
<dbReference type="Gene3D" id="3.40.50.720">
    <property type="entry name" value="NAD(P)-binding Rossmann-like Domain"/>
    <property type="match status" value="1"/>
</dbReference>
<dbReference type="CDD" id="cd05233">
    <property type="entry name" value="SDR_c"/>
    <property type="match status" value="1"/>
</dbReference>
<dbReference type="RefSeq" id="WP_320550276.1">
    <property type="nucleotide sequence ID" value="NZ_JAQLOK010000002.1"/>
</dbReference>
<keyword evidence="2" id="KW-0560">Oxidoreductase</keyword>
<comment type="caution">
    <text evidence="5">The sequence shown here is derived from an EMBL/GenBank/DDBJ whole genome shotgun (WGS) entry which is preliminary data.</text>
</comment>
<dbReference type="PANTHER" id="PTHR44196:SF2">
    <property type="entry name" value="SHORT-CHAIN DEHYDROGENASE-RELATED"/>
    <property type="match status" value="1"/>
</dbReference>
<protein>
    <submittedName>
        <fullName evidence="5">SDR family oxidoreductase</fullName>
    </submittedName>
</protein>
<dbReference type="SUPFAM" id="SSF51735">
    <property type="entry name" value="NAD(P)-binding Rossmann-fold domains"/>
    <property type="match status" value="1"/>
</dbReference>
<evidence type="ECO:0000256" key="4">
    <source>
        <dbReference type="SAM" id="MobiDB-lite"/>
    </source>
</evidence>
<comment type="similarity">
    <text evidence="1 3">Belongs to the short-chain dehydrogenases/reductases (SDR) family.</text>
</comment>
<evidence type="ECO:0000313" key="5">
    <source>
        <dbReference type="EMBL" id="MDF4024364.1"/>
    </source>
</evidence>
<dbReference type="PIRSF" id="PIRSF000126">
    <property type="entry name" value="11-beta-HSD1"/>
    <property type="match status" value="1"/>
</dbReference>
<proteinExistence type="inferred from homology"/>
<keyword evidence="6" id="KW-1185">Reference proteome</keyword>
<dbReference type="PRINTS" id="PR00080">
    <property type="entry name" value="SDRFAMILY"/>
</dbReference>
<dbReference type="PRINTS" id="PR00081">
    <property type="entry name" value="GDHRDH"/>
</dbReference>
<evidence type="ECO:0000256" key="1">
    <source>
        <dbReference type="ARBA" id="ARBA00006484"/>
    </source>
</evidence>
<dbReference type="PANTHER" id="PTHR44196">
    <property type="entry name" value="DEHYDROGENASE/REDUCTASE SDR FAMILY MEMBER 7B"/>
    <property type="match status" value="1"/>
</dbReference>
<evidence type="ECO:0000313" key="6">
    <source>
        <dbReference type="Proteomes" id="UP001528850"/>
    </source>
</evidence>
<feature type="region of interest" description="Disordered" evidence="4">
    <location>
        <begin position="252"/>
        <end position="275"/>
    </location>
</feature>